<reference evidence="3 4" key="2">
    <citation type="submission" date="2024-07" db="EMBL/GenBank/DDBJ databases">
        <authorList>
            <person name="Akdeniz Z."/>
        </authorList>
    </citation>
    <scope>NUCLEOTIDE SEQUENCE [LARGE SCALE GENOMIC DNA]</scope>
</reference>
<name>A0AA86RI80_9EUKA</name>
<feature type="transmembrane region" description="Helical" evidence="1">
    <location>
        <begin position="120"/>
        <end position="140"/>
    </location>
</feature>
<dbReference type="EMBL" id="CATOUU010001166">
    <property type="protein sequence ID" value="CAI9975263.1"/>
    <property type="molecule type" value="Genomic_DNA"/>
</dbReference>
<evidence type="ECO:0000313" key="2">
    <source>
        <dbReference type="EMBL" id="CAI9975263.1"/>
    </source>
</evidence>
<protein>
    <submittedName>
        <fullName evidence="3">Hypothetical_protein</fullName>
    </submittedName>
</protein>
<evidence type="ECO:0000313" key="3">
    <source>
        <dbReference type="EMBL" id="CAL6084215.1"/>
    </source>
</evidence>
<dbReference type="Proteomes" id="UP001642409">
    <property type="component" value="Unassembled WGS sequence"/>
</dbReference>
<evidence type="ECO:0000313" key="4">
    <source>
        <dbReference type="Proteomes" id="UP001642409"/>
    </source>
</evidence>
<feature type="transmembrane region" description="Helical" evidence="1">
    <location>
        <begin position="68"/>
        <end position="89"/>
    </location>
</feature>
<comment type="caution">
    <text evidence="2">The sequence shown here is derived from an EMBL/GenBank/DDBJ whole genome shotgun (WGS) entry which is preliminary data.</text>
</comment>
<proteinExistence type="predicted"/>
<accession>A0AA86RI80</accession>
<evidence type="ECO:0000256" key="1">
    <source>
        <dbReference type="SAM" id="Phobius"/>
    </source>
</evidence>
<keyword evidence="1" id="KW-0812">Transmembrane</keyword>
<feature type="transmembrane region" description="Helical" evidence="1">
    <location>
        <begin position="152"/>
        <end position="174"/>
    </location>
</feature>
<keyword evidence="1" id="KW-0472">Membrane</keyword>
<dbReference type="EMBL" id="CAXDID020000377">
    <property type="protein sequence ID" value="CAL6084215.1"/>
    <property type="molecule type" value="Genomic_DNA"/>
</dbReference>
<reference evidence="2" key="1">
    <citation type="submission" date="2023-06" db="EMBL/GenBank/DDBJ databases">
        <authorList>
            <person name="Kurt Z."/>
        </authorList>
    </citation>
    <scope>NUCLEOTIDE SEQUENCE</scope>
</reference>
<gene>
    <name evidence="3" type="ORF">HINF_LOCUS62095</name>
    <name evidence="2" type="ORF">HINF_LOCUS62908</name>
</gene>
<keyword evidence="1" id="KW-1133">Transmembrane helix</keyword>
<dbReference type="AlphaFoldDB" id="A0AA86RI80"/>
<keyword evidence="4" id="KW-1185">Reference proteome</keyword>
<organism evidence="2">
    <name type="scientific">Hexamita inflata</name>
    <dbReference type="NCBI Taxonomy" id="28002"/>
    <lineage>
        <taxon>Eukaryota</taxon>
        <taxon>Metamonada</taxon>
        <taxon>Diplomonadida</taxon>
        <taxon>Hexamitidae</taxon>
        <taxon>Hexamitinae</taxon>
        <taxon>Hexamita</taxon>
    </lineage>
</organism>
<sequence length="196" mass="22791">MNPSSITLNKAGIPAMPLQLQRWTPSLIVHVIKQNIQRVRPRQNPLTVVSGPVSPDSPSLFSETGSRFLLLVIIFMFFFLVSLNLHIIVTTVSNQYFFFTIWQSSRITKFSCNYILHWRFLVWVLWSLWFQIGSTTYHLCSFSKDRAKTNYISSEALVCNIILYSFTYFTILLINLDHASIDESQVRDTYQANPWI</sequence>